<protein>
    <recommendedName>
        <fullName evidence="3">SGNH hydrolase-type esterase domain-containing protein</fullName>
    </recommendedName>
</protein>
<dbReference type="SUPFAM" id="SSF52266">
    <property type="entry name" value="SGNH hydrolase"/>
    <property type="match status" value="1"/>
</dbReference>
<accession>A0A1B6L7G8</accession>
<feature type="compositionally biased region" description="Polar residues" evidence="1">
    <location>
        <begin position="89"/>
        <end position="106"/>
    </location>
</feature>
<dbReference type="EMBL" id="GEBQ01020304">
    <property type="protein sequence ID" value="JAT19673.1"/>
    <property type="molecule type" value="Transcribed_RNA"/>
</dbReference>
<evidence type="ECO:0008006" key="3">
    <source>
        <dbReference type="Google" id="ProtNLM"/>
    </source>
</evidence>
<feature type="compositionally biased region" description="Polar residues" evidence="1">
    <location>
        <begin position="66"/>
        <end position="79"/>
    </location>
</feature>
<gene>
    <name evidence="2" type="ORF">g.1906</name>
</gene>
<organism evidence="2">
    <name type="scientific">Graphocephala atropunctata</name>
    <dbReference type="NCBI Taxonomy" id="36148"/>
    <lineage>
        <taxon>Eukaryota</taxon>
        <taxon>Metazoa</taxon>
        <taxon>Ecdysozoa</taxon>
        <taxon>Arthropoda</taxon>
        <taxon>Hexapoda</taxon>
        <taxon>Insecta</taxon>
        <taxon>Pterygota</taxon>
        <taxon>Neoptera</taxon>
        <taxon>Paraneoptera</taxon>
        <taxon>Hemiptera</taxon>
        <taxon>Auchenorrhyncha</taxon>
        <taxon>Membracoidea</taxon>
        <taxon>Cicadellidae</taxon>
        <taxon>Cicadellinae</taxon>
        <taxon>Cicadellini</taxon>
        <taxon>Graphocephala</taxon>
    </lineage>
</organism>
<dbReference type="InterPro" id="IPR036514">
    <property type="entry name" value="SGNH_hydro_sf"/>
</dbReference>
<sequence length="262" mass="30049">INSLRITKQFDKIIKKLLDDINTLKQEVNVLMVEKNGLSEIVAKKTEIIFRLESTIYEFTKDAKPHQSSTPSTSNTLGENTKPGDRTIQKNNARNTDNLQNSTDNAQNKDTRTPDIVNNENSEAPLIIGDSLMRHTTEILTKENPSRFPETNQIVMRGGKIQDVSNFLRNQNKLPKQVVIQVGSNNIGQSRTPNHVMRPLWLTIESNKKRFPETDWYIGSIPFRDDCRKVFIEETNKALIFMCTQLKVHFIDNTNILNEIQI</sequence>
<evidence type="ECO:0000256" key="1">
    <source>
        <dbReference type="SAM" id="MobiDB-lite"/>
    </source>
</evidence>
<evidence type="ECO:0000313" key="2">
    <source>
        <dbReference type="EMBL" id="JAT19673.1"/>
    </source>
</evidence>
<feature type="non-terminal residue" evidence="2">
    <location>
        <position position="1"/>
    </location>
</feature>
<proteinExistence type="predicted"/>
<dbReference type="Gene3D" id="3.40.50.1110">
    <property type="entry name" value="SGNH hydrolase"/>
    <property type="match status" value="1"/>
</dbReference>
<feature type="region of interest" description="Disordered" evidence="1">
    <location>
        <begin position="61"/>
        <end position="118"/>
    </location>
</feature>
<reference evidence="2" key="1">
    <citation type="submission" date="2015-11" db="EMBL/GenBank/DDBJ databases">
        <title>De novo transcriptome assembly of four potential Pierce s Disease insect vectors from Arizona vineyards.</title>
        <authorList>
            <person name="Tassone E.E."/>
        </authorList>
    </citation>
    <scope>NUCLEOTIDE SEQUENCE</scope>
</reference>
<name>A0A1B6L7G8_9HEMI</name>
<dbReference type="AlphaFoldDB" id="A0A1B6L7G8"/>